<dbReference type="InterPro" id="IPR017438">
    <property type="entry name" value="ATP-NAD_kinase_N"/>
</dbReference>
<organism evidence="1 2">
    <name type="scientific">Streptomyces polyrhachis</name>
    <dbReference type="NCBI Taxonomy" id="1282885"/>
    <lineage>
        <taxon>Bacteria</taxon>
        <taxon>Bacillati</taxon>
        <taxon>Actinomycetota</taxon>
        <taxon>Actinomycetes</taxon>
        <taxon>Kitasatosporales</taxon>
        <taxon>Streptomycetaceae</taxon>
        <taxon>Streptomyces</taxon>
    </lineage>
</organism>
<accession>A0ABW2GE52</accession>
<keyword evidence="1" id="KW-0808">Transferase</keyword>
<keyword evidence="1" id="KW-0418">Kinase</keyword>
<dbReference type="SUPFAM" id="SSF111331">
    <property type="entry name" value="NAD kinase/diacylglycerol kinase-like"/>
    <property type="match status" value="1"/>
</dbReference>
<dbReference type="GO" id="GO:0016301">
    <property type="term" value="F:kinase activity"/>
    <property type="evidence" value="ECO:0007669"/>
    <property type="project" value="UniProtKB-KW"/>
</dbReference>
<dbReference type="Gene3D" id="3.40.50.10330">
    <property type="entry name" value="Probable inorganic polyphosphate/atp-NAD kinase, domain 1"/>
    <property type="match status" value="1"/>
</dbReference>
<dbReference type="Proteomes" id="UP001596413">
    <property type="component" value="Unassembled WGS sequence"/>
</dbReference>
<proteinExistence type="predicted"/>
<gene>
    <name evidence="1" type="ORF">ACFQLX_02425</name>
</gene>
<dbReference type="InterPro" id="IPR016064">
    <property type="entry name" value="NAD/diacylglycerol_kinase_sf"/>
</dbReference>
<keyword evidence="2" id="KW-1185">Reference proteome</keyword>
<dbReference type="EMBL" id="JBHSZO010000003">
    <property type="protein sequence ID" value="MFC7217032.1"/>
    <property type="molecule type" value="Genomic_DNA"/>
</dbReference>
<dbReference type="RefSeq" id="WP_386411715.1">
    <property type="nucleotide sequence ID" value="NZ_JBHSZO010000003.1"/>
</dbReference>
<evidence type="ECO:0000313" key="2">
    <source>
        <dbReference type="Proteomes" id="UP001596413"/>
    </source>
</evidence>
<comment type="caution">
    <text evidence="1">The sequence shown here is derived from an EMBL/GenBank/DDBJ whole genome shotgun (WGS) entry which is preliminary data.</text>
</comment>
<sequence>MLPEEGPVVSAVSLLVVVDPAARRVDPESVRIAKDVLSAGATVKFCFPEDTEEIERAFAHRGAKRPVLVGDDLALLRTVRLLHRERLLDEAALSVVPVGPPDGLVLTHRLGVPQDTVTAARAVLDGVERRQGLLTDDSGGVVLGGLRVPAGAHDPGHGPHRRPGLWQRALLHAPWPHGPAPHPPEEDGPRLRVEADGVVLADLDRPVSQVHVSPADGARGLADVLIAVGSAPVRASARCVRISGADFHYRADAEIGGPVRTRTWTAHPQAWRLTLPR</sequence>
<reference evidence="2" key="1">
    <citation type="journal article" date="2019" name="Int. J. Syst. Evol. Microbiol.">
        <title>The Global Catalogue of Microorganisms (GCM) 10K type strain sequencing project: providing services to taxonomists for standard genome sequencing and annotation.</title>
        <authorList>
            <consortium name="The Broad Institute Genomics Platform"/>
            <consortium name="The Broad Institute Genome Sequencing Center for Infectious Disease"/>
            <person name="Wu L."/>
            <person name="Ma J."/>
        </authorList>
    </citation>
    <scope>NUCLEOTIDE SEQUENCE [LARGE SCALE GENOMIC DNA]</scope>
    <source>
        <strain evidence="2">CGMCC 1.13681</strain>
    </source>
</reference>
<name>A0ABW2GE52_9ACTN</name>
<evidence type="ECO:0000313" key="1">
    <source>
        <dbReference type="EMBL" id="MFC7217032.1"/>
    </source>
</evidence>
<protein>
    <submittedName>
        <fullName evidence="1">Diacylglycerol kinase</fullName>
    </submittedName>
</protein>